<protein>
    <submittedName>
        <fullName evidence="1">Uncharacterized protein</fullName>
    </submittedName>
</protein>
<dbReference type="AlphaFoldDB" id="A0A1W1D0R2"/>
<reference evidence="1" key="1">
    <citation type="submission" date="2016-10" db="EMBL/GenBank/DDBJ databases">
        <authorList>
            <person name="de Groot N.N."/>
        </authorList>
    </citation>
    <scope>NUCLEOTIDE SEQUENCE</scope>
</reference>
<gene>
    <name evidence="1" type="ORF">MNB_SV-13-1469</name>
</gene>
<dbReference type="EMBL" id="FPHM01000252">
    <property type="protein sequence ID" value="SFV71492.1"/>
    <property type="molecule type" value="Genomic_DNA"/>
</dbReference>
<name>A0A1W1D0R2_9ZZZZ</name>
<accession>A0A1W1D0R2</accession>
<organism evidence="1">
    <name type="scientific">hydrothermal vent metagenome</name>
    <dbReference type="NCBI Taxonomy" id="652676"/>
    <lineage>
        <taxon>unclassified sequences</taxon>
        <taxon>metagenomes</taxon>
        <taxon>ecological metagenomes</taxon>
    </lineage>
</organism>
<sequence>MSLFPEVDKEIEEIIKKRNNDFKKFQENLLKSFSPYVCISMDEAFEIENSMCVHCSKYKMKDEVPNCKIIIEFIEEASTSRILDVGKKALCLDDSRLKEKGL</sequence>
<proteinExistence type="predicted"/>
<evidence type="ECO:0000313" key="1">
    <source>
        <dbReference type="EMBL" id="SFV71492.1"/>
    </source>
</evidence>